<gene>
    <name evidence="1" type="ORF">DHETER_LOCUS9439</name>
</gene>
<proteinExistence type="predicted"/>
<sequence>MNETPASISIETLFHIVKQGEKGISTEDVSQSPVNSNDTPKQIVQQCDDTPVSDITDNTLNSNDTHEKSNTSNSDIYQDSVIPIYPTETISFASQSDLPESEKTVTSTSYESKTVTKCHDQNNALDNTTSEILESDNQIIEGLIQEITYGHEQRIVSKINPLSSINGNNDE</sequence>
<protein>
    <submittedName>
        <fullName evidence="1">15503_t:CDS:1</fullName>
    </submittedName>
</protein>
<keyword evidence="2" id="KW-1185">Reference proteome</keyword>
<organism evidence="1 2">
    <name type="scientific">Dentiscutata heterogama</name>
    <dbReference type="NCBI Taxonomy" id="1316150"/>
    <lineage>
        <taxon>Eukaryota</taxon>
        <taxon>Fungi</taxon>
        <taxon>Fungi incertae sedis</taxon>
        <taxon>Mucoromycota</taxon>
        <taxon>Glomeromycotina</taxon>
        <taxon>Glomeromycetes</taxon>
        <taxon>Diversisporales</taxon>
        <taxon>Gigasporaceae</taxon>
        <taxon>Dentiscutata</taxon>
    </lineage>
</organism>
<dbReference type="Proteomes" id="UP000789702">
    <property type="component" value="Unassembled WGS sequence"/>
</dbReference>
<feature type="non-terminal residue" evidence="1">
    <location>
        <position position="171"/>
    </location>
</feature>
<name>A0ACA9NFF0_9GLOM</name>
<evidence type="ECO:0000313" key="1">
    <source>
        <dbReference type="EMBL" id="CAG8654098.1"/>
    </source>
</evidence>
<accession>A0ACA9NFF0</accession>
<reference evidence="1" key="1">
    <citation type="submission" date="2021-06" db="EMBL/GenBank/DDBJ databases">
        <authorList>
            <person name="Kallberg Y."/>
            <person name="Tangrot J."/>
            <person name="Rosling A."/>
        </authorList>
    </citation>
    <scope>NUCLEOTIDE SEQUENCE</scope>
    <source>
        <strain evidence="1">IL203A</strain>
    </source>
</reference>
<comment type="caution">
    <text evidence="1">The sequence shown here is derived from an EMBL/GenBank/DDBJ whole genome shotgun (WGS) entry which is preliminary data.</text>
</comment>
<dbReference type="EMBL" id="CAJVPU010016578">
    <property type="protein sequence ID" value="CAG8654098.1"/>
    <property type="molecule type" value="Genomic_DNA"/>
</dbReference>
<evidence type="ECO:0000313" key="2">
    <source>
        <dbReference type="Proteomes" id="UP000789702"/>
    </source>
</evidence>